<evidence type="ECO:0000256" key="2">
    <source>
        <dbReference type="SAM" id="MobiDB-lite"/>
    </source>
</evidence>
<dbReference type="EMBL" id="CAJGYO010000003">
    <property type="protein sequence ID" value="CAD6218264.1"/>
    <property type="molecule type" value="Genomic_DNA"/>
</dbReference>
<dbReference type="Proteomes" id="UP000604825">
    <property type="component" value="Unassembled WGS sequence"/>
</dbReference>
<evidence type="ECO:0000259" key="3">
    <source>
        <dbReference type="PROSITE" id="PS50158"/>
    </source>
</evidence>
<dbReference type="SMART" id="SM00343">
    <property type="entry name" value="ZnF_C2HC"/>
    <property type="match status" value="2"/>
</dbReference>
<dbReference type="Gene3D" id="3.60.10.10">
    <property type="entry name" value="Endonuclease/exonuclease/phosphatase"/>
    <property type="match status" value="1"/>
</dbReference>
<dbReference type="SUPFAM" id="SSF57756">
    <property type="entry name" value="Retrovirus zinc finger-like domains"/>
    <property type="match status" value="1"/>
</dbReference>
<keyword evidence="1" id="KW-0863">Zinc-finger</keyword>
<proteinExistence type="predicted"/>
<evidence type="ECO:0000256" key="1">
    <source>
        <dbReference type="PROSITE-ProRule" id="PRU00047"/>
    </source>
</evidence>
<reference evidence="4" key="1">
    <citation type="submission" date="2020-10" db="EMBL/GenBank/DDBJ databases">
        <authorList>
            <person name="Han B."/>
            <person name="Lu T."/>
            <person name="Zhao Q."/>
            <person name="Huang X."/>
            <person name="Zhao Y."/>
        </authorList>
    </citation>
    <scope>NUCLEOTIDE SEQUENCE</scope>
</reference>
<accession>A0A811N2U8</accession>
<feature type="region of interest" description="Disordered" evidence="2">
    <location>
        <begin position="139"/>
        <end position="185"/>
    </location>
</feature>
<keyword evidence="1" id="KW-0862">Zinc</keyword>
<sequence>MASALFPTEDRRIEPAPRPRLWSVVVGSAQGRRRATCSNGYAPSQAGLDKLEHASATPGHHSSTRLVTDEDGWSTVVRKRTGRSSGSAQADSWRPAAPAFLESFRGKCIRCLAGGHRAADCREPVRCLRCRRFGHKARECRGGAPHPARQASATQNHPPGTRQPLPDPASFPPLPCREMPALGDPLARPTETSVVAAATSDMDEELERLSSCAVVLWLCSDAVDVEPETIGKALRVRLGVRSGDVKVTRHRPEDFPAIFKYPHHRDAAVDLERLPLGSINIRIRPWRVLPYSDHCDMRHHVRLCLEGIPVHAWNESIAKRVVARACDIDYLETQSLRRDDTTAPCMWAWTNNPSDIPKETKMQNLDQGVVRHTVGAKFANTFAVLPATQTRGDILIAVNEDYFQLSDQHLSTHAVTATVTMRADGTKWQITVVYGLQGDVEKLQFLQELAAIRCPTHGRWLILEDFNLIYQAEDKKNSSLNLRLMASFKAVIDDLNLKKIGLNGRHFTWSNEQDNPTLTRIDRLFCTPDWELTFPTCFLHSLPSLMSDHTPLLLHGELEHCHNRTFRFENFWVKMDGFRDLVEQVWSKPVHSLLPIKWLHTKLA</sequence>
<dbReference type="GO" id="GO:0008270">
    <property type="term" value="F:zinc ion binding"/>
    <property type="evidence" value="ECO:0007669"/>
    <property type="project" value="UniProtKB-KW"/>
</dbReference>
<protein>
    <recommendedName>
        <fullName evidence="3">CCHC-type domain-containing protein</fullName>
    </recommendedName>
</protein>
<dbReference type="PANTHER" id="PTHR33087:SF21">
    <property type="entry name" value="OS03G0782100 PROTEIN"/>
    <property type="match status" value="1"/>
</dbReference>
<dbReference type="InterPro" id="IPR036875">
    <property type="entry name" value="Znf_CCHC_sf"/>
</dbReference>
<dbReference type="SUPFAM" id="SSF56219">
    <property type="entry name" value="DNase I-like"/>
    <property type="match status" value="1"/>
</dbReference>
<dbReference type="InterPro" id="IPR036691">
    <property type="entry name" value="Endo/exonu/phosph_ase_sf"/>
</dbReference>
<feature type="compositionally biased region" description="Pro residues" evidence="2">
    <location>
        <begin position="165"/>
        <end position="175"/>
    </location>
</feature>
<evidence type="ECO:0000313" key="4">
    <source>
        <dbReference type="EMBL" id="CAD6218264.1"/>
    </source>
</evidence>
<dbReference type="AlphaFoldDB" id="A0A811N2U8"/>
<name>A0A811N2U8_9POAL</name>
<dbReference type="InterPro" id="IPR053253">
    <property type="entry name" value="Sex_diff_modulator"/>
</dbReference>
<dbReference type="GO" id="GO:0003676">
    <property type="term" value="F:nucleic acid binding"/>
    <property type="evidence" value="ECO:0007669"/>
    <property type="project" value="InterPro"/>
</dbReference>
<dbReference type="InterPro" id="IPR001878">
    <property type="entry name" value="Znf_CCHC"/>
</dbReference>
<organism evidence="4 5">
    <name type="scientific">Miscanthus lutarioriparius</name>
    <dbReference type="NCBI Taxonomy" id="422564"/>
    <lineage>
        <taxon>Eukaryota</taxon>
        <taxon>Viridiplantae</taxon>
        <taxon>Streptophyta</taxon>
        <taxon>Embryophyta</taxon>
        <taxon>Tracheophyta</taxon>
        <taxon>Spermatophyta</taxon>
        <taxon>Magnoliopsida</taxon>
        <taxon>Liliopsida</taxon>
        <taxon>Poales</taxon>
        <taxon>Poaceae</taxon>
        <taxon>PACMAD clade</taxon>
        <taxon>Panicoideae</taxon>
        <taxon>Andropogonodae</taxon>
        <taxon>Andropogoneae</taxon>
        <taxon>Saccharinae</taxon>
        <taxon>Miscanthus</taxon>
    </lineage>
</organism>
<feature type="domain" description="CCHC-type" evidence="3">
    <location>
        <begin position="126"/>
        <end position="141"/>
    </location>
</feature>
<dbReference type="OrthoDB" id="685351at2759"/>
<dbReference type="Gene3D" id="4.10.60.10">
    <property type="entry name" value="Zinc finger, CCHC-type"/>
    <property type="match status" value="1"/>
</dbReference>
<keyword evidence="5" id="KW-1185">Reference proteome</keyword>
<evidence type="ECO:0000313" key="5">
    <source>
        <dbReference type="Proteomes" id="UP000604825"/>
    </source>
</evidence>
<comment type="caution">
    <text evidence="4">The sequence shown here is derived from an EMBL/GenBank/DDBJ whole genome shotgun (WGS) entry which is preliminary data.</text>
</comment>
<dbReference type="PROSITE" id="PS50158">
    <property type="entry name" value="ZF_CCHC"/>
    <property type="match status" value="1"/>
</dbReference>
<gene>
    <name evidence="4" type="ORF">NCGR_LOCUS12178</name>
</gene>
<keyword evidence="1" id="KW-0479">Metal-binding</keyword>
<dbReference type="PANTHER" id="PTHR33087">
    <property type="entry name" value="OS07G0539200 PROTEIN"/>
    <property type="match status" value="1"/>
</dbReference>